<reference evidence="1 2" key="1">
    <citation type="submission" date="2021-06" db="EMBL/GenBank/DDBJ databases">
        <authorList>
            <person name="Kallberg Y."/>
            <person name="Tangrot J."/>
            <person name="Rosling A."/>
        </authorList>
    </citation>
    <scope>NUCLEOTIDE SEQUENCE [LARGE SCALE GENOMIC DNA]</scope>
    <source>
        <strain evidence="1 2">120-4 pot B 10/14</strain>
    </source>
</reference>
<evidence type="ECO:0000313" key="2">
    <source>
        <dbReference type="Proteomes" id="UP000789901"/>
    </source>
</evidence>
<protein>
    <submittedName>
        <fullName evidence="1">7390_t:CDS:1</fullName>
    </submittedName>
</protein>
<dbReference type="Proteomes" id="UP000789901">
    <property type="component" value="Unassembled WGS sequence"/>
</dbReference>
<organism evidence="1 2">
    <name type="scientific">Gigaspora margarita</name>
    <dbReference type="NCBI Taxonomy" id="4874"/>
    <lineage>
        <taxon>Eukaryota</taxon>
        <taxon>Fungi</taxon>
        <taxon>Fungi incertae sedis</taxon>
        <taxon>Mucoromycota</taxon>
        <taxon>Glomeromycotina</taxon>
        <taxon>Glomeromycetes</taxon>
        <taxon>Diversisporales</taxon>
        <taxon>Gigasporaceae</taxon>
        <taxon>Gigaspora</taxon>
    </lineage>
</organism>
<proteinExistence type="predicted"/>
<dbReference type="EMBL" id="CAJVQB010096239">
    <property type="protein sequence ID" value="CAG8849440.1"/>
    <property type="molecule type" value="Genomic_DNA"/>
</dbReference>
<gene>
    <name evidence="1" type="ORF">GMARGA_LOCUS39717</name>
</gene>
<name>A0ABN7X7Q8_GIGMA</name>
<evidence type="ECO:0000313" key="1">
    <source>
        <dbReference type="EMBL" id="CAG8849440.1"/>
    </source>
</evidence>
<keyword evidence="2" id="KW-1185">Reference proteome</keyword>
<feature type="non-terminal residue" evidence="1">
    <location>
        <position position="1"/>
    </location>
</feature>
<comment type="caution">
    <text evidence="1">The sequence shown here is derived from an EMBL/GenBank/DDBJ whole genome shotgun (WGS) entry which is preliminary data.</text>
</comment>
<feature type="non-terminal residue" evidence="1">
    <location>
        <position position="62"/>
    </location>
</feature>
<sequence>KQMIRTSAEHPRKKLIDIKPPFYHECRRKYNDTEFMVKKSAKTKANFIYIAAIDPGVQPFLP</sequence>
<accession>A0ABN7X7Q8</accession>